<accession>A0A430LIH7</accession>
<name>A0A430LIH7_9HYPO</name>
<dbReference type="EMBL" id="MIKF01000185">
    <property type="protein sequence ID" value="RTE75473.1"/>
    <property type="molecule type" value="Genomic_DNA"/>
</dbReference>
<proteinExistence type="predicted"/>
<dbReference type="AlphaFoldDB" id="A0A430LIH7"/>
<protein>
    <submittedName>
        <fullName evidence="1">Uncharacterized protein</fullName>
    </submittedName>
</protein>
<comment type="caution">
    <text evidence="1">The sequence shown here is derived from an EMBL/GenBank/DDBJ whole genome shotgun (WGS) entry which is preliminary data.</text>
</comment>
<dbReference type="Proteomes" id="UP000287124">
    <property type="component" value="Unassembled WGS sequence"/>
</dbReference>
<evidence type="ECO:0000313" key="1">
    <source>
        <dbReference type="EMBL" id="RTE75473.1"/>
    </source>
</evidence>
<evidence type="ECO:0000313" key="2">
    <source>
        <dbReference type="Proteomes" id="UP000287124"/>
    </source>
</evidence>
<reference evidence="1 2" key="1">
    <citation type="submission" date="2017-06" db="EMBL/GenBank/DDBJ databases">
        <title>Comparative genomic analysis of Ambrosia Fusariam Clade fungi.</title>
        <authorList>
            <person name="Stajich J.E."/>
            <person name="Carrillo J."/>
            <person name="Kijimoto T."/>
            <person name="Eskalen A."/>
            <person name="O'Donnell K."/>
            <person name="Kasson M."/>
        </authorList>
    </citation>
    <scope>NUCLEOTIDE SEQUENCE [LARGE SCALE GENOMIC DNA]</scope>
    <source>
        <strain evidence="1 2">UCR1854</strain>
    </source>
</reference>
<organism evidence="1 2">
    <name type="scientific">Fusarium euwallaceae</name>
    <dbReference type="NCBI Taxonomy" id="1147111"/>
    <lineage>
        <taxon>Eukaryota</taxon>
        <taxon>Fungi</taxon>
        <taxon>Dikarya</taxon>
        <taxon>Ascomycota</taxon>
        <taxon>Pezizomycotina</taxon>
        <taxon>Sordariomycetes</taxon>
        <taxon>Hypocreomycetidae</taxon>
        <taxon>Hypocreales</taxon>
        <taxon>Nectriaceae</taxon>
        <taxon>Fusarium</taxon>
        <taxon>Fusarium solani species complex</taxon>
    </lineage>
</organism>
<gene>
    <name evidence="1" type="ORF">BHE90_010096</name>
</gene>
<keyword evidence="2" id="KW-1185">Reference proteome</keyword>
<sequence>MSLVLDYLSASDAASLLYTLGVVPDDWMKKRYLNPVRDLGGLSKWLAGKMMDNNKVMFIGMDVERWIARIRRPWDASWKREHPIMVWVAVVPPREVMKESKEIRLYKSILASPDSHGPHGHLQMLRMHTHGWMNEFMDPGVVKRDHFAEGNMWVQGPMIEDDTIIPMFLNYQWSYRPGTTVAIHRETRSEMERGDENLFMVREVAMPTSLCGKVYETIWYDVASELIGRALTNTMPYLDDIDSDSEGPSSITVLVCTQLGFKQTIKIPLS</sequence>